<feature type="transmembrane region" description="Helical" evidence="1">
    <location>
        <begin position="136"/>
        <end position="157"/>
    </location>
</feature>
<name>I4AQG6_BERLS</name>
<sequence length="167" mass="19266">MKNQKTNQTSSTERIIGIVGVGFFMLLFLSVLERFINSFINQIFIVLPIDLGYPNLIMLQSIVSLVVVIGLFFFFVKFIKNNWQKEKYLKNMFVGLFAGVVIMDLINSFVFPFTQNLLTNLVGNNMSNGSGFSNLIYMYVLGLIWIIKIAVFFYVFYQNFNLSESKK</sequence>
<organism evidence="2 3">
    <name type="scientific">Bernardetia litoralis (strain ATCC 23117 / DSM 6794 / NBRC 15988 / NCIMB 1366 / Fx l1 / Sio-4)</name>
    <name type="common">Flexibacter litoralis</name>
    <dbReference type="NCBI Taxonomy" id="880071"/>
    <lineage>
        <taxon>Bacteria</taxon>
        <taxon>Pseudomonadati</taxon>
        <taxon>Bacteroidota</taxon>
        <taxon>Cytophagia</taxon>
        <taxon>Cytophagales</taxon>
        <taxon>Bernardetiaceae</taxon>
        <taxon>Bernardetia</taxon>
    </lineage>
</organism>
<dbReference type="HOGENOM" id="CLU_1592115_0_0_10"/>
<evidence type="ECO:0000313" key="2">
    <source>
        <dbReference type="EMBL" id="AFM06201.1"/>
    </source>
</evidence>
<dbReference type="EMBL" id="CP003345">
    <property type="protein sequence ID" value="AFM06201.1"/>
    <property type="molecule type" value="Genomic_DNA"/>
</dbReference>
<proteinExistence type="predicted"/>
<dbReference type="RefSeq" id="WP_014799624.1">
    <property type="nucleotide sequence ID" value="NC_018018.1"/>
</dbReference>
<reference evidence="3" key="1">
    <citation type="submission" date="2012-06" db="EMBL/GenBank/DDBJ databases">
        <title>The complete genome of Flexibacter litoralis DSM 6794.</title>
        <authorList>
            <person name="Lucas S."/>
            <person name="Copeland A."/>
            <person name="Lapidus A."/>
            <person name="Glavina del Rio T."/>
            <person name="Dalin E."/>
            <person name="Tice H."/>
            <person name="Bruce D."/>
            <person name="Goodwin L."/>
            <person name="Pitluck S."/>
            <person name="Peters L."/>
            <person name="Ovchinnikova G."/>
            <person name="Lu M."/>
            <person name="Kyrpides N."/>
            <person name="Mavromatis K."/>
            <person name="Ivanova N."/>
            <person name="Brettin T."/>
            <person name="Detter J.C."/>
            <person name="Han C."/>
            <person name="Larimer F."/>
            <person name="Land M."/>
            <person name="Hauser L."/>
            <person name="Markowitz V."/>
            <person name="Cheng J.-F."/>
            <person name="Hugenholtz P."/>
            <person name="Woyke T."/>
            <person name="Wu D."/>
            <person name="Spring S."/>
            <person name="Lang E."/>
            <person name="Kopitz M."/>
            <person name="Brambilla E."/>
            <person name="Klenk H.-P."/>
            <person name="Eisen J.A."/>
        </authorList>
    </citation>
    <scope>NUCLEOTIDE SEQUENCE [LARGE SCALE GENOMIC DNA]</scope>
    <source>
        <strain evidence="3">ATCC 23117 / DSM 6794 / NBRC 15988 / NCIMB 1366 / Sio-4</strain>
    </source>
</reference>
<feature type="transmembrane region" description="Helical" evidence="1">
    <location>
        <begin position="56"/>
        <end position="76"/>
    </location>
</feature>
<evidence type="ECO:0000256" key="1">
    <source>
        <dbReference type="SAM" id="Phobius"/>
    </source>
</evidence>
<protein>
    <submittedName>
        <fullName evidence="2">Uncharacterized protein</fullName>
    </submittedName>
</protein>
<dbReference type="Proteomes" id="UP000006054">
    <property type="component" value="Chromosome"/>
</dbReference>
<keyword evidence="1" id="KW-1133">Transmembrane helix</keyword>
<keyword evidence="1" id="KW-0472">Membrane</keyword>
<feature type="transmembrane region" description="Helical" evidence="1">
    <location>
        <begin position="15"/>
        <end position="36"/>
    </location>
</feature>
<gene>
    <name evidence="2" type="ordered locus">Fleli_3898</name>
</gene>
<keyword evidence="3" id="KW-1185">Reference proteome</keyword>
<keyword evidence="1" id="KW-0812">Transmembrane</keyword>
<dbReference type="AlphaFoldDB" id="I4AQG6"/>
<evidence type="ECO:0000313" key="3">
    <source>
        <dbReference type="Proteomes" id="UP000006054"/>
    </source>
</evidence>
<dbReference type="STRING" id="880071.Fleli_3898"/>
<feature type="transmembrane region" description="Helical" evidence="1">
    <location>
        <begin position="88"/>
        <end position="111"/>
    </location>
</feature>
<dbReference type="KEGG" id="fli:Fleli_3898"/>
<accession>I4AQG6</accession>